<feature type="compositionally biased region" description="Basic residues" evidence="2">
    <location>
        <begin position="72"/>
        <end position="85"/>
    </location>
</feature>
<dbReference type="EMBL" id="PCVG01000084">
    <property type="protein sequence ID" value="PIQ68057.1"/>
    <property type="molecule type" value="Genomic_DNA"/>
</dbReference>
<organism evidence="4 5">
    <name type="scientific">Candidatus Taylorbacteria bacterium CG11_big_fil_rev_8_21_14_0_20_46_11</name>
    <dbReference type="NCBI Taxonomy" id="1975025"/>
    <lineage>
        <taxon>Bacteria</taxon>
        <taxon>Candidatus Tayloriibacteriota</taxon>
    </lineage>
</organism>
<dbReference type="Pfam" id="PF01541">
    <property type="entry name" value="GIY-YIG"/>
    <property type="match status" value="1"/>
</dbReference>
<proteinExistence type="inferred from homology"/>
<dbReference type="Gene3D" id="3.40.1440.10">
    <property type="entry name" value="GIY-YIG endonuclease"/>
    <property type="match status" value="1"/>
</dbReference>
<evidence type="ECO:0000259" key="3">
    <source>
        <dbReference type="PROSITE" id="PS50164"/>
    </source>
</evidence>
<comment type="caution">
    <text evidence="4">The sequence shown here is derived from an EMBL/GenBank/DDBJ whole genome shotgun (WGS) entry which is preliminary data.</text>
</comment>
<dbReference type="SUPFAM" id="SSF82771">
    <property type="entry name" value="GIY-YIG endonuclease"/>
    <property type="match status" value="1"/>
</dbReference>
<evidence type="ECO:0000313" key="4">
    <source>
        <dbReference type="EMBL" id="PIQ68057.1"/>
    </source>
</evidence>
<dbReference type="PANTHER" id="PTHR34477">
    <property type="entry name" value="UPF0213 PROTEIN YHBQ"/>
    <property type="match status" value="1"/>
</dbReference>
<comment type="similarity">
    <text evidence="1">Belongs to the UPF0213 family.</text>
</comment>
<dbReference type="Proteomes" id="UP000229342">
    <property type="component" value="Unassembled WGS sequence"/>
</dbReference>
<dbReference type="InterPro" id="IPR035901">
    <property type="entry name" value="GIY-YIG_endonuc_sf"/>
</dbReference>
<feature type="domain" description="GIY-YIG" evidence="3">
    <location>
        <begin position="1"/>
        <end position="73"/>
    </location>
</feature>
<dbReference type="AlphaFoldDB" id="A0A2H0KA15"/>
<protein>
    <recommendedName>
        <fullName evidence="3">GIY-YIG domain-containing protein</fullName>
    </recommendedName>
</protein>
<dbReference type="InterPro" id="IPR000305">
    <property type="entry name" value="GIY-YIG_endonuc"/>
</dbReference>
<name>A0A2H0KA15_9BACT</name>
<dbReference type="InterPro" id="IPR050190">
    <property type="entry name" value="UPF0213_domain"/>
</dbReference>
<evidence type="ECO:0000313" key="5">
    <source>
        <dbReference type="Proteomes" id="UP000229342"/>
    </source>
</evidence>
<dbReference type="PROSITE" id="PS50164">
    <property type="entry name" value="GIY_YIG"/>
    <property type="match status" value="1"/>
</dbReference>
<evidence type="ECO:0000256" key="1">
    <source>
        <dbReference type="ARBA" id="ARBA00007435"/>
    </source>
</evidence>
<gene>
    <name evidence="4" type="ORF">COV91_06135</name>
</gene>
<feature type="region of interest" description="Disordered" evidence="2">
    <location>
        <begin position="61"/>
        <end position="85"/>
    </location>
</feature>
<evidence type="ECO:0000256" key="2">
    <source>
        <dbReference type="SAM" id="MobiDB-lite"/>
    </source>
</evidence>
<reference evidence="4 5" key="1">
    <citation type="submission" date="2017-09" db="EMBL/GenBank/DDBJ databases">
        <title>Depth-based differentiation of microbial function through sediment-hosted aquifers and enrichment of novel symbionts in the deep terrestrial subsurface.</title>
        <authorList>
            <person name="Probst A.J."/>
            <person name="Ladd B."/>
            <person name="Jarett J.K."/>
            <person name="Geller-Mcgrath D.E."/>
            <person name="Sieber C.M."/>
            <person name="Emerson J.B."/>
            <person name="Anantharaman K."/>
            <person name="Thomas B.C."/>
            <person name="Malmstrom R."/>
            <person name="Stieglmeier M."/>
            <person name="Klingl A."/>
            <person name="Woyke T."/>
            <person name="Ryan C.M."/>
            <person name="Banfield J.F."/>
        </authorList>
    </citation>
    <scope>NUCLEOTIDE SEQUENCE [LARGE SCALE GENOMIC DNA]</scope>
    <source>
        <strain evidence="4">CG11_big_fil_rev_8_21_14_0_20_46_11</strain>
    </source>
</reference>
<dbReference type="PANTHER" id="PTHR34477:SF1">
    <property type="entry name" value="UPF0213 PROTEIN YHBQ"/>
    <property type="match status" value="1"/>
</dbReference>
<accession>A0A2H0KA15</accession>
<sequence>MFFVYIVQNERDELYCGYSNNIERRLAEHNRGSTHTTRGSMWSVVYYEAYRAEHDAREREKQLKFRGQAKTQLKRRISQSLQRKT</sequence>